<name>A0A1H5XQG6_9CLOT</name>
<dbReference type="PANTHER" id="PTHR43155">
    <property type="entry name" value="CYCLIC DI-GMP PHOSPHODIESTERASE PA4108-RELATED"/>
    <property type="match status" value="1"/>
</dbReference>
<dbReference type="SMART" id="SM00471">
    <property type="entry name" value="HDc"/>
    <property type="match status" value="1"/>
</dbReference>
<dbReference type="RefSeq" id="WP_103896717.1">
    <property type="nucleotide sequence ID" value="NZ_FNUK01000034.1"/>
</dbReference>
<dbReference type="SUPFAM" id="SSF109604">
    <property type="entry name" value="HD-domain/PDEase-like"/>
    <property type="match status" value="1"/>
</dbReference>
<dbReference type="EMBL" id="FNUK01000034">
    <property type="protein sequence ID" value="SEG13506.1"/>
    <property type="molecule type" value="Genomic_DNA"/>
</dbReference>
<dbReference type="PROSITE" id="PS51832">
    <property type="entry name" value="HD_GYP"/>
    <property type="match status" value="1"/>
</dbReference>
<dbReference type="InterPro" id="IPR003607">
    <property type="entry name" value="HD/PDEase_dom"/>
</dbReference>
<feature type="domain" description="HD-GYP" evidence="1">
    <location>
        <begin position="106"/>
        <end position="302"/>
    </location>
</feature>
<accession>A0A1H5XQG6</accession>
<organism evidence="2 3">
    <name type="scientific">Caloramator fervidus</name>
    <dbReference type="NCBI Taxonomy" id="29344"/>
    <lineage>
        <taxon>Bacteria</taxon>
        <taxon>Bacillati</taxon>
        <taxon>Bacillota</taxon>
        <taxon>Clostridia</taxon>
        <taxon>Eubacteriales</taxon>
        <taxon>Clostridiaceae</taxon>
        <taxon>Caloramator</taxon>
    </lineage>
</organism>
<keyword evidence="3" id="KW-1185">Reference proteome</keyword>
<proteinExistence type="predicted"/>
<evidence type="ECO:0000313" key="3">
    <source>
        <dbReference type="Proteomes" id="UP000242850"/>
    </source>
</evidence>
<dbReference type="PANTHER" id="PTHR43155:SF2">
    <property type="entry name" value="CYCLIC DI-GMP PHOSPHODIESTERASE PA4108"/>
    <property type="match status" value="1"/>
</dbReference>
<dbReference type="AlphaFoldDB" id="A0A1H5XQG6"/>
<dbReference type="Proteomes" id="UP000242850">
    <property type="component" value="Unassembled WGS sequence"/>
</dbReference>
<dbReference type="InterPro" id="IPR037522">
    <property type="entry name" value="HD_GYP_dom"/>
</dbReference>
<evidence type="ECO:0000313" key="2">
    <source>
        <dbReference type="EMBL" id="SEG13506.1"/>
    </source>
</evidence>
<dbReference type="OrthoDB" id="9804747at2"/>
<reference evidence="3" key="1">
    <citation type="submission" date="2016-10" db="EMBL/GenBank/DDBJ databases">
        <authorList>
            <person name="Varghese N."/>
            <person name="Submissions S."/>
        </authorList>
    </citation>
    <scope>NUCLEOTIDE SEQUENCE [LARGE SCALE GENOMIC DNA]</scope>
    <source>
        <strain evidence="3">DSM 5463</strain>
    </source>
</reference>
<dbReference type="Gene3D" id="1.10.3210.10">
    <property type="entry name" value="Hypothetical protein af1432"/>
    <property type="match status" value="1"/>
</dbReference>
<gene>
    <name evidence="2" type="ORF">SAMN05660865_01828</name>
</gene>
<sequence length="353" mass="40379">MKLCSIFNVKEGDVLAQSIIDSRGNILLREGIVLTKRYINKLMDLGIIYIYVKDKNLFDIKGQDIEFLEIKTYAVKSLNRLYSRIEYYNSADFKDTLQTIIELVDYLIENKEVSFTYLTELKTYDNYTFVHSLNSCVVALFLGVQLSYSKPMLIDLGAGTILHDIGKIKIPHSILNKDGKLTDEEYDIMKTHCELGYDIIKDIKGINEREKSIVLEHHERYDGKGYPKGLSGNKISKFARIACLCDVYDALISDRVYRKAFPPNEAYEFILASSGTYFDPEIVNLFKKHFCVYPLGIEVKLSNGYHAYVVGQNKGFPDRPKVRVFKDDGGVEISPYDINLVEKPSLCIEGIIF</sequence>
<protein>
    <submittedName>
        <fullName evidence="2">HD-GYP domain, c-di-GMP phosphodiesterase class II (Or its inactivated variant)</fullName>
    </submittedName>
</protein>
<dbReference type="CDD" id="cd00077">
    <property type="entry name" value="HDc"/>
    <property type="match status" value="1"/>
</dbReference>
<dbReference type="Pfam" id="PF13487">
    <property type="entry name" value="HD_5"/>
    <property type="match status" value="1"/>
</dbReference>
<evidence type="ECO:0000259" key="1">
    <source>
        <dbReference type="PROSITE" id="PS51832"/>
    </source>
</evidence>